<dbReference type="SMART" id="SM00448">
    <property type="entry name" value="REC"/>
    <property type="match status" value="1"/>
</dbReference>
<dbReference type="PANTHER" id="PTHR43214:SF24">
    <property type="entry name" value="TRANSCRIPTIONAL REGULATORY PROTEIN NARL-RELATED"/>
    <property type="match status" value="1"/>
</dbReference>
<dbReference type="PANTHER" id="PTHR43214">
    <property type="entry name" value="TWO-COMPONENT RESPONSE REGULATOR"/>
    <property type="match status" value="1"/>
</dbReference>
<keyword evidence="9" id="KW-1185">Reference proteome</keyword>
<feature type="domain" description="HTH luxR-type" evidence="6">
    <location>
        <begin position="153"/>
        <end position="218"/>
    </location>
</feature>
<evidence type="ECO:0000259" key="6">
    <source>
        <dbReference type="PROSITE" id="PS50043"/>
    </source>
</evidence>
<keyword evidence="3" id="KW-0238">DNA-binding</keyword>
<dbReference type="PROSITE" id="PS50043">
    <property type="entry name" value="HTH_LUXR_2"/>
    <property type="match status" value="1"/>
</dbReference>
<keyword evidence="1 5" id="KW-0597">Phosphoprotein</keyword>
<evidence type="ECO:0000256" key="4">
    <source>
        <dbReference type="ARBA" id="ARBA00023163"/>
    </source>
</evidence>
<comment type="caution">
    <text evidence="8">The sequence shown here is derived from an EMBL/GenBank/DDBJ whole genome shotgun (WGS) entry which is preliminary data.</text>
</comment>
<dbReference type="InterPro" id="IPR016032">
    <property type="entry name" value="Sig_transdc_resp-reg_C-effctor"/>
</dbReference>
<dbReference type="GO" id="GO:0003677">
    <property type="term" value="F:DNA binding"/>
    <property type="evidence" value="ECO:0007669"/>
    <property type="project" value="UniProtKB-KW"/>
</dbReference>
<gene>
    <name evidence="8" type="ORF">EWH70_24390</name>
</gene>
<dbReference type="CDD" id="cd06170">
    <property type="entry name" value="LuxR_C_like"/>
    <property type="match status" value="1"/>
</dbReference>
<evidence type="ECO:0000256" key="3">
    <source>
        <dbReference type="ARBA" id="ARBA00023125"/>
    </source>
</evidence>
<dbReference type="InterPro" id="IPR000792">
    <property type="entry name" value="Tscrpt_reg_LuxR_C"/>
</dbReference>
<dbReference type="InterPro" id="IPR001789">
    <property type="entry name" value="Sig_transdc_resp-reg_receiver"/>
</dbReference>
<keyword evidence="2" id="KW-0805">Transcription regulation</keyword>
<dbReference type="PRINTS" id="PR00038">
    <property type="entry name" value="HTHLUXR"/>
</dbReference>
<dbReference type="Pfam" id="PF00072">
    <property type="entry name" value="Response_reg"/>
    <property type="match status" value="1"/>
</dbReference>
<feature type="modified residue" description="4-aspartylphosphate" evidence="5">
    <location>
        <position position="59"/>
    </location>
</feature>
<evidence type="ECO:0000313" key="9">
    <source>
        <dbReference type="Proteomes" id="UP000292003"/>
    </source>
</evidence>
<dbReference type="Proteomes" id="UP000292003">
    <property type="component" value="Unassembled WGS sequence"/>
</dbReference>
<dbReference type="Pfam" id="PF00196">
    <property type="entry name" value="GerE"/>
    <property type="match status" value="1"/>
</dbReference>
<protein>
    <submittedName>
        <fullName evidence="8">Response regulator transcription factor</fullName>
    </submittedName>
</protein>
<accession>A0A4Q7J3Y8</accession>
<dbReference type="RefSeq" id="WP_130477811.1">
    <property type="nucleotide sequence ID" value="NZ_SFCC01000012.1"/>
</dbReference>
<feature type="domain" description="Response regulatory" evidence="7">
    <location>
        <begin position="8"/>
        <end position="124"/>
    </location>
</feature>
<keyword evidence="4" id="KW-0804">Transcription</keyword>
<organism evidence="8 9">
    <name type="scientific">Amycolatopsis suaedae</name>
    <dbReference type="NCBI Taxonomy" id="2510978"/>
    <lineage>
        <taxon>Bacteria</taxon>
        <taxon>Bacillati</taxon>
        <taxon>Actinomycetota</taxon>
        <taxon>Actinomycetes</taxon>
        <taxon>Pseudonocardiales</taxon>
        <taxon>Pseudonocardiaceae</taxon>
        <taxon>Amycolatopsis</taxon>
    </lineage>
</organism>
<proteinExistence type="predicted"/>
<dbReference type="Gene3D" id="3.40.50.2300">
    <property type="match status" value="1"/>
</dbReference>
<dbReference type="InterPro" id="IPR058245">
    <property type="entry name" value="NreC/VraR/RcsB-like_REC"/>
</dbReference>
<dbReference type="GO" id="GO:0006355">
    <property type="term" value="P:regulation of DNA-templated transcription"/>
    <property type="evidence" value="ECO:0007669"/>
    <property type="project" value="InterPro"/>
</dbReference>
<dbReference type="InterPro" id="IPR039420">
    <property type="entry name" value="WalR-like"/>
</dbReference>
<dbReference type="AlphaFoldDB" id="A0A4Q7J3Y8"/>
<dbReference type="SMART" id="SM00421">
    <property type="entry name" value="HTH_LUXR"/>
    <property type="match status" value="1"/>
</dbReference>
<dbReference type="EMBL" id="SFCC01000012">
    <property type="protein sequence ID" value="RZQ61508.1"/>
    <property type="molecule type" value="Genomic_DNA"/>
</dbReference>
<sequence>MSDSAPIRVLLVDDDPMVLSGLTMILAGAQGIEVVGEARDGGEVPDAVSKQKPDVVLMDIRMQRVDGLRMTELLRSRPGAPEVIILTTFDADEHVLRALRAGASGFLVKDTPPGDIVRAIELVARGEAMLSPTVTKRLVTHVATGQRTAGDRARTLFARLTEREREVALAIAMGKSNADISKDLHMSLATVKTYVSRALAKVEANNRVQLALLAHDVGAAG</sequence>
<evidence type="ECO:0000256" key="5">
    <source>
        <dbReference type="PROSITE-ProRule" id="PRU00169"/>
    </source>
</evidence>
<evidence type="ECO:0000256" key="2">
    <source>
        <dbReference type="ARBA" id="ARBA00023015"/>
    </source>
</evidence>
<dbReference type="PROSITE" id="PS50110">
    <property type="entry name" value="RESPONSE_REGULATORY"/>
    <property type="match status" value="1"/>
</dbReference>
<name>A0A4Q7J3Y8_9PSEU</name>
<dbReference type="SUPFAM" id="SSF46894">
    <property type="entry name" value="C-terminal effector domain of the bipartite response regulators"/>
    <property type="match status" value="1"/>
</dbReference>
<dbReference type="InterPro" id="IPR011006">
    <property type="entry name" value="CheY-like_superfamily"/>
</dbReference>
<dbReference type="GO" id="GO:0000160">
    <property type="term" value="P:phosphorelay signal transduction system"/>
    <property type="evidence" value="ECO:0007669"/>
    <property type="project" value="InterPro"/>
</dbReference>
<evidence type="ECO:0000259" key="7">
    <source>
        <dbReference type="PROSITE" id="PS50110"/>
    </source>
</evidence>
<dbReference type="CDD" id="cd17535">
    <property type="entry name" value="REC_NarL-like"/>
    <property type="match status" value="1"/>
</dbReference>
<evidence type="ECO:0000313" key="8">
    <source>
        <dbReference type="EMBL" id="RZQ61508.1"/>
    </source>
</evidence>
<dbReference type="SUPFAM" id="SSF52172">
    <property type="entry name" value="CheY-like"/>
    <property type="match status" value="1"/>
</dbReference>
<evidence type="ECO:0000256" key="1">
    <source>
        <dbReference type="ARBA" id="ARBA00022553"/>
    </source>
</evidence>
<dbReference type="PROSITE" id="PS00622">
    <property type="entry name" value="HTH_LUXR_1"/>
    <property type="match status" value="1"/>
</dbReference>
<dbReference type="OrthoDB" id="9808843at2"/>
<reference evidence="8 9" key="1">
    <citation type="submission" date="2019-02" db="EMBL/GenBank/DDBJ databases">
        <title>Draft genome sequence of Amycolatopsis sp. 8-3EHSu isolated from roots of Suaeda maritima.</title>
        <authorList>
            <person name="Duangmal K."/>
            <person name="Chantavorakit T."/>
        </authorList>
    </citation>
    <scope>NUCLEOTIDE SEQUENCE [LARGE SCALE GENOMIC DNA]</scope>
    <source>
        <strain evidence="8 9">8-3EHSu</strain>
    </source>
</reference>